<evidence type="ECO:0000256" key="1">
    <source>
        <dbReference type="ARBA" id="ARBA00006303"/>
    </source>
</evidence>
<dbReference type="InterPro" id="IPR004524">
    <property type="entry name" value="Asp-tRNA-ligase_1"/>
</dbReference>
<name>A0A2M7E9V4_9BACT</name>
<organism evidence="9 10">
    <name type="scientific">bacterium (Candidatus Ratteibacteria) CG01_land_8_20_14_3_00_40_19</name>
    <dbReference type="NCBI Taxonomy" id="2014290"/>
    <lineage>
        <taxon>Bacteria</taxon>
        <taxon>Candidatus Ratteibacteria</taxon>
    </lineage>
</organism>
<evidence type="ECO:0000256" key="7">
    <source>
        <dbReference type="HAMAP-Rule" id="MF_00044"/>
    </source>
</evidence>
<evidence type="ECO:0000256" key="5">
    <source>
        <dbReference type="ARBA" id="ARBA00022917"/>
    </source>
</evidence>
<dbReference type="EC" id="6.1.1.23" evidence="7"/>
<keyword evidence="3 7" id="KW-0547">Nucleotide-binding</keyword>
<evidence type="ECO:0000256" key="4">
    <source>
        <dbReference type="ARBA" id="ARBA00022840"/>
    </source>
</evidence>
<dbReference type="GO" id="GO:0005737">
    <property type="term" value="C:cytoplasm"/>
    <property type="evidence" value="ECO:0007669"/>
    <property type="project" value="UniProtKB-SubCell"/>
</dbReference>
<feature type="binding site" evidence="7">
    <location>
        <begin position="217"/>
        <end position="219"/>
    </location>
    <ligand>
        <name>ATP</name>
        <dbReference type="ChEBI" id="CHEBI:30616"/>
    </ligand>
</feature>
<feature type="binding site" evidence="7">
    <location>
        <position position="217"/>
    </location>
    <ligand>
        <name>L-aspartate</name>
        <dbReference type="ChEBI" id="CHEBI:29991"/>
    </ligand>
</feature>
<comment type="similarity">
    <text evidence="1 7">Belongs to the class-II aminoacyl-tRNA synthetase family. Type 1 subfamily.</text>
</comment>
<keyword evidence="7" id="KW-0963">Cytoplasm</keyword>
<dbReference type="HAMAP" id="MF_00044">
    <property type="entry name" value="Asp_tRNA_synth_type1"/>
    <property type="match status" value="1"/>
</dbReference>
<evidence type="ECO:0000313" key="10">
    <source>
        <dbReference type="Proteomes" id="UP000228886"/>
    </source>
</evidence>
<dbReference type="SUPFAM" id="SSF50249">
    <property type="entry name" value="Nucleic acid-binding proteins"/>
    <property type="match status" value="1"/>
</dbReference>
<dbReference type="GO" id="GO:0005524">
    <property type="term" value="F:ATP binding"/>
    <property type="evidence" value="ECO:0007669"/>
    <property type="project" value="UniProtKB-UniRule"/>
</dbReference>
<dbReference type="InterPro" id="IPR047090">
    <property type="entry name" value="AspRS_core"/>
</dbReference>
<dbReference type="Proteomes" id="UP000228886">
    <property type="component" value="Unassembled WGS sequence"/>
</dbReference>
<dbReference type="InterPro" id="IPR004365">
    <property type="entry name" value="NA-bd_OB_tRNA"/>
</dbReference>
<dbReference type="Gene3D" id="3.30.930.10">
    <property type="entry name" value="Bira Bifunctional Protein, Domain 2"/>
    <property type="match status" value="2"/>
</dbReference>
<feature type="binding site" evidence="7">
    <location>
        <begin position="405"/>
        <end position="408"/>
    </location>
    <ligand>
        <name>ATP</name>
        <dbReference type="ChEBI" id="CHEBI:30616"/>
    </ligand>
</feature>
<dbReference type="NCBIfam" id="NF001750">
    <property type="entry name" value="PRK00476.1"/>
    <property type="match status" value="1"/>
</dbReference>
<dbReference type="PANTHER" id="PTHR22594">
    <property type="entry name" value="ASPARTYL/LYSYL-TRNA SYNTHETASE"/>
    <property type="match status" value="1"/>
</dbReference>
<dbReference type="GO" id="GO:0004815">
    <property type="term" value="F:aspartate-tRNA ligase activity"/>
    <property type="evidence" value="ECO:0007669"/>
    <property type="project" value="UniProtKB-UniRule"/>
</dbReference>
<proteinExistence type="inferred from homology"/>
<comment type="catalytic activity">
    <reaction evidence="7">
        <text>tRNA(Asx) + L-aspartate + ATP = L-aspartyl-tRNA(Asx) + AMP + diphosphate</text>
        <dbReference type="Rhea" id="RHEA:18349"/>
        <dbReference type="Rhea" id="RHEA-COMP:9710"/>
        <dbReference type="Rhea" id="RHEA-COMP:9711"/>
        <dbReference type="ChEBI" id="CHEBI:29991"/>
        <dbReference type="ChEBI" id="CHEBI:30616"/>
        <dbReference type="ChEBI" id="CHEBI:33019"/>
        <dbReference type="ChEBI" id="CHEBI:78442"/>
        <dbReference type="ChEBI" id="CHEBI:78516"/>
        <dbReference type="ChEBI" id="CHEBI:456215"/>
        <dbReference type="EC" id="6.1.1.23"/>
    </reaction>
</comment>
<dbReference type="InterPro" id="IPR002312">
    <property type="entry name" value="Asp/Asn-tRNA-synth_IIb"/>
</dbReference>
<feature type="binding site" evidence="7">
    <location>
        <position position="171"/>
    </location>
    <ligand>
        <name>L-aspartate</name>
        <dbReference type="ChEBI" id="CHEBI:29991"/>
    </ligand>
</feature>
<feature type="binding site" evidence="7">
    <location>
        <position position="226"/>
    </location>
    <ligand>
        <name>ATP</name>
        <dbReference type="ChEBI" id="CHEBI:30616"/>
    </ligand>
</feature>
<comment type="function">
    <text evidence="7">Aspartyl-tRNA synthetase with relaxed tRNA specificity since it is able to aspartylate not only its cognate tRNA(Asp) but also tRNA(Asn). Reaction proceeds in two steps: L-aspartate is first activated by ATP to form Asp-AMP and then transferred to the acceptor end of tRNA(Asp/Asn).</text>
</comment>
<feature type="site" description="Important for tRNA non-discrimination" evidence="7">
    <location>
        <position position="31"/>
    </location>
</feature>
<dbReference type="InterPro" id="IPR012340">
    <property type="entry name" value="NA-bd_OB-fold"/>
</dbReference>
<reference evidence="10" key="1">
    <citation type="submission" date="2017-09" db="EMBL/GenBank/DDBJ databases">
        <title>Depth-based differentiation of microbial function through sediment-hosted aquifers and enrichment of novel symbionts in the deep terrestrial subsurface.</title>
        <authorList>
            <person name="Probst A.J."/>
            <person name="Ladd B."/>
            <person name="Jarett J.K."/>
            <person name="Geller-Mcgrath D.E."/>
            <person name="Sieber C.M.K."/>
            <person name="Emerson J.B."/>
            <person name="Anantharaman K."/>
            <person name="Thomas B.C."/>
            <person name="Malmstrom R."/>
            <person name="Stieglmeier M."/>
            <person name="Klingl A."/>
            <person name="Woyke T."/>
            <person name="Ryan C.M."/>
            <person name="Banfield J.F."/>
        </authorList>
    </citation>
    <scope>NUCLEOTIDE SEQUENCE [LARGE SCALE GENOMIC DNA]</scope>
</reference>
<comment type="subcellular location">
    <subcellularLocation>
        <location evidence="7">Cytoplasm</location>
    </subcellularLocation>
</comment>
<comment type="caution">
    <text evidence="9">The sequence shown here is derived from an EMBL/GenBank/DDBJ whole genome shotgun (WGS) entry which is preliminary data.</text>
</comment>
<evidence type="ECO:0000259" key="8">
    <source>
        <dbReference type="PROSITE" id="PS50862"/>
    </source>
</evidence>
<dbReference type="PRINTS" id="PR01042">
    <property type="entry name" value="TRNASYNTHASP"/>
</dbReference>
<dbReference type="Gene3D" id="2.40.50.140">
    <property type="entry name" value="Nucleic acid-binding proteins"/>
    <property type="match status" value="1"/>
</dbReference>
<dbReference type="SUPFAM" id="SSF55681">
    <property type="entry name" value="Class II aaRS and biotin synthetases"/>
    <property type="match status" value="1"/>
</dbReference>
<keyword evidence="6 7" id="KW-0030">Aminoacyl-tRNA synthetase</keyword>
<keyword evidence="5 7" id="KW-0648">Protein biosynthesis</keyword>
<dbReference type="Pfam" id="PF00152">
    <property type="entry name" value="tRNA-synt_2"/>
    <property type="match status" value="1"/>
</dbReference>
<dbReference type="CDD" id="cd00777">
    <property type="entry name" value="AspRS_core"/>
    <property type="match status" value="1"/>
</dbReference>
<evidence type="ECO:0000256" key="2">
    <source>
        <dbReference type="ARBA" id="ARBA00022598"/>
    </source>
</evidence>
<feature type="domain" description="Aminoacyl-transfer RNA synthetases class-II family profile" evidence="8">
    <location>
        <begin position="140"/>
        <end position="426"/>
    </location>
</feature>
<comment type="subunit">
    <text evidence="7">Homodimer.</text>
</comment>
<gene>
    <name evidence="7" type="primary">aspS</name>
    <name evidence="9" type="ORF">COS11_01755</name>
</gene>
<dbReference type="InterPro" id="IPR006195">
    <property type="entry name" value="aa-tRNA-synth_II"/>
</dbReference>
<feature type="binding site" evidence="7">
    <location>
        <position position="319"/>
    </location>
    <ligand>
        <name>L-aspartate</name>
        <dbReference type="ChEBI" id="CHEBI:29991"/>
    </ligand>
</feature>
<dbReference type="Pfam" id="PF01336">
    <property type="entry name" value="tRNA_anti-codon"/>
    <property type="match status" value="1"/>
</dbReference>
<dbReference type="InterPro" id="IPR045864">
    <property type="entry name" value="aa-tRNA-synth_II/BPL/LPL"/>
</dbReference>
<dbReference type="NCBIfam" id="TIGR00459">
    <property type="entry name" value="aspS_bact"/>
    <property type="match status" value="1"/>
</dbReference>
<dbReference type="InterPro" id="IPR004115">
    <property type="entry name" value="GAD-like_sf"/>
</dbReference>
<dbReference type="EMBL" id="PETL01000088">
    <property type="protein sequence ID" value="PIV64526.1"/>
    <property type="molecule type" value="Genomic_DNA"/>
</dbReference>
<dbReference type="PANTHER" id="PTHR22594:SF5">
    <property type="entry name" value="ASPARTATE--TRNA LIGASE, MITOCHONDRIAL"/>
    <property type="match status" value="1"/>
</dbReference>
<feature type="site" description="Important for tRNA non-discrimination" evidence="7">
    <location>
        <position position="79"/>
    </location>
</feature>
<accession>A0A2M7E9V4</accession>
<dbReference type="CDD" id="cd04317">
    <property type="entry name" value="EcAspRS_like_N"/>
    <property type="match status" value="1"/>
</dbReference>
<protein>
    <recommendedName>
        <fullName evidence="7">Aspartate--tRNA(Asp/Asn) ligase</fullName>
        <ecNumber evidence="7">6.1.1.23</ecNumber>
    </recommendedName>
    <alternativeName>
        <fullName evidence="7">Aspartyl-tRNA synthetase</fullName>
        <shortName evidence="7">AspRS</shortName>
    </alternativeName>
    <alternativeName>
        <fullName evidence="7">Non-discriminating aspartyl-tRNA synthetase</fullName>
        <shortName evidence="7">ND-AspRS</shortName>
    </alternativeName>
</protein>
<feature type="region of interest" description="Aspartate" evidence="7">
    <location>
        <begin position="195"/>
        <end position="198"/>
    </location>
</feature>
<dbReference type="Gene3D" id="3.30.1360.30">
    <property type="entry name" value="GAD-like domain"/>
    <property type="match status" value="1"/>
</dbReference>
<dbReference type="PROSITE" id="PS50862">
    <property type="entry name" value="AA_TRNA_LIGASE_II"/>
    <property type="match status" value="1"/>
</dbReference>
<keyword evidence="4 7" id="KW-0067">ATP-binding</keyword>
<evidence type="ECO:0000313" key="9">
    <source>
        <dbReference type="EMBL" id="PIV64526.1"/>
    </source>
</evidence>
<dbReference type="InterPro" id="IPR047089">
    <property type="entry name" value="Asp-tRNA-ligase_1_N"/>
</dbReference>
<feature type="binding site" evidence="7">
    <location>
        <position position="353"/>
    </location>
    <ligand>
        <name>ATP</name>
        <dbReference type="ChEBI" id="CHEBI:30616"/>
    </ligand>
</feature>
<dbReference type="GO" id="GO:0003676">
    <property type="term" value="F:nucleic acid binding"/>
    <property type="evidence" value="ECO:0007669"/>
    <property type="project" value="InterPro"/>
</dbReference>
<dbReference type="GO" id="GO:0050560">
    <property type="term" value="F:aspartate-tRNA(Asn) ligase activity"/>
    <property type="evidence" value="ECO:0007669"/>
    <property type="project" value="UniProtKB-EC"/>
</dbReference>
<feature type="binding site" evidence="7">
    <location>
        <position position="360"/>
    </location>
    <ligand>
        <name>L-aspartate</name>
        <dbReference type="ChEBI" id="CHEBI:29991"/>
    </ligand>
</feature>
<dbReference type="AlphaFoldDB" id="A0A2M7E9V4"/>
<keyword evidence="2 7" id="KW-0436">Ligase</keyword>
<evidence type="ECO:0000256" key="6">
    <source>
        <dbReference type="ARBA" id="ARBA00023146"/>
    </source>
</evidence>
<sequence>MKRTHNCGELRRSDLGKDVFLIGWVNVRRDHGGLLFIDLRDRYGITQVLFDAKLLSSSKSLHSEDLIGVGGKVQERPKGTINNKLVTGEIEVFAEKLFLLNKSKDLPFELSHDLKVAEEIRLTYRYLDLRRPIMQKRLIMRHRLVKLIRDYLGKKEFLEIETPILTKSTPEGARDYLVPSRLSPGDFYALPQSPQLFKQLLMVAGFEKYFQIARCFRDEDLRADRQPEHTQLDLECSFMTQEEILAIIEEMIGMLFEEILSLKIPLPFPHLMYQEAISKYGTDKPDLRDEKKTNFSFVWVEQFPLFQFNKEQDRLDPQHHPFTLPMEEDLSLLDQEPLKVRGLCYDLILNGQEVGGGSLRIHKRELQEKIFGLIGLSQEVYLSKFGFLLEALEYGAPPHGGIALGLDRLLMLMSGADSIREVIAFPKSGDGSCPLTGAPARVSLQQLKELSLKIDKKNKL</sequence>
<dbReference type="GO" id="GO:0006422">
    <property type="term" value="P:aspartyl-tRNA aminoacylation"/>
    <property type="evidence" value="ECO:0007669"/>
    <property type="project" value="UniProtKB-UniRule"/>
</dbReference>
<dbReference type="InterPro" id="IPR004364">
    <property type="entry name" value="Aa-tRNA-synt_II"/>
</dbReference>
<evidence type="ECO:0000256" key="3">
    <source>
        <dbReference type="ARBA" id="ARBA00022741"/>
    </source>
</evidence>